<dbReference type="Proteomes" id="UP000293589">
    <property type="component" value="Chromosome"/>
</dbReference>
<dbReference type="RefSeq" id="WP_129237245.1">
    <property type="nucleotide sequence ID" value="NZ_CP035464.1"/>
</dbReference>
<dbReference type="KEGG" id="bgx:ESN35_04715"/>
<organism evidence="3 4">
    <name type="scientific">Bifidobacterium pullorum subsp. gallinarum</name>
    <dbReference type="NCBI Taxonomy" id="78344"/>
    <lineage>
        <taxon>Bacteria</taxon>
        <taxon>Bacillati</taxon>
        <taxon>Actinomycetota</taxon>
        <taxon>Actinomycetes</taxon>
        <taxon>Bifidobacteriales</taxon>
        <taxon>Bifidobacteriaceae</taxon>
        <taxon>Bifidobacterium</taxon>
    </lineage>
</organism>
<evidence type="ECO:0000313" key="4">
    <source>
        <dbReference type="Proteomes" id="UP000293589"/>
    </source>
</evidence>
<keyword evidence="2" id="KW-0812">Transmembrane</keyword>
<keyword evidence="2" id="KW-0472">Membrane</keyword>
<sequence>MTDSNKGESDEERSGQGHETWNGDCDQSGHGTGVPEVAQADSGDRCAGVVGDGGQEGDGRIDEDPARRTLIAHATYWSGSVPSPSDMAAFKAVDPTFPERIMRMTEQTVETQNKALLHTSKLESIALAVTSIGYTVLPWIVAIILAFTGHDVAAAISAVAGLAETGPKLINAIRNRNDSKSESRGLADD</sequence>
<feature type="compositionally biased region" description="Basic and acidic residues" evidence="1">
    <location>
        <begin position="1"/>
        <end position="16"/>
    </location>
</feature>
<evidence type="ECO:0000256" key="1">
    <source>
        <dbReference type="SAM" id="MobiDB-lite"/>
    </source>
</evidence>
<feature type="transmembrane region" description="Helical" evidence="2">
    <location>
        <begin position="124"/>
        <end position="146"/>
    </location>
</feature>
<gene>
    <name evidence="3" type="ORF">ESN35_04715</name>
</gene>
<dbReference type="AlphaFoldDB" id="A0A4P6DTJ2"/>
<evidence type="ECO:0000256" key="2">
    <source>
        <dbReference type="SAM" id="Phobius"/>
    </source>
</evidence>
<evidence type="ECO:0000313" key="3">
    <source>
        <dbReference type="EMBL" id="QAY32795.1"/>
    </source>
</evidence>
<accession>A0A4P6DTJ2</accession>
<reference evidence="3 4" key="1">
    <citation type="submission" date="2019-01" db="EMBL/GenBank/DDBJ databases">
        <title>Complete genome sequence of Bifidobacterium gallinarum CACC 514.</title>
        <authorList>
            <person name="Jung M."/>
        </authorList>
    </citation>
    <scope>NUCLEOTIDE SEQUENCE [LARGE SCALE GENOMIC DNA]</scope>
    <source>
        <strain evidence="3 4">CACC 514</strain>
    </source>
</reference>
<dbReference type="EMBL" id="CP035464">
    <property type="protein sequence ID" value="QAY32795.1"/>
    <property type="molecule type" value="Genomic_DNA"/>
</dbReference>
<protein>
    <submittedName>
        <fullName evidence="3">Uncharacterized protein</fullName>
    </submittedName>
</protein>
<proteinExistence type="predicted"/>
<name>A0A4P6DTJ2_9BIFI</name>
<feature type="region of interest" description="Disordered" evidence="1">
    <location>
        <begin position="1"/>
        <end position="63"/>
    </location>
</feature>
<keyword evidence="2" id="KW-1133">Transmembrane helix</keyword>